<evidence type="ECO:0000256" key="3">
    <source>
        <dbReference type="ARBA" id="ARBA00022801"/>
    </source>
</evidence>
<evidence type="ECO:0000256" key="4">
    <source>
        <dbReference type="SAM" id="MobiDB-lite"/>
    </source>
</evidence>
<feature type="compositionally biased region" description="Basic and acidic residues" evidence="4">
    <location>
        <begin position="623"/>
        <end position="640"/>
    </location>
</feature>
<evidence type="ECO:0000313" key="6">
    <source>
        <dbReference type="EMBL" id="KAF1746563.1"/>
    </source>
</evidence>
<dbReference type="KEGG" id="crq:GCK72_023020"/>
<reference evidence="6 7" key="1">
    <citation type="submission" date="2019-12" db="EMBL/GenBank/DDBJ databases">
        <title>Chromosome-level assembly of the Caenorhabditis remanei genome.</title>
        <authorList>
            <person name="Teterina A.A."/>
            <person name="Willis J.H."/>
            <person name="Phillips P.C."/>
        </authorList>
    </citation>
    <scope>NUCLEOTIDE SEQUENCE [LARGE SCALE GENOMIC DNA]</scope>
    <source>
        <strain evidence="6 7">PX506</strain>
        <tissue evidence="6">Whole organism</tissue>
    </source>
</reference>
<dbReference type="SUPFAM" id="SSF54001">
    <property type="entry name" value="Cysteine proteinases"/>
    <property type="match status" value="1"/>
</dbReference>
<dbReference type="GeneID" id="9808040"/>
<evidence type="ECO:0000259" key="5">
    <source>
        <dbReference type="PROSITE" id="PS50600"/>
    </source>
</evidence>
<dbReference type="InterPro" id="IPR003653">
    <property type="entry name" value="Peptidase_C48_C"/>
</dbReference>
<organism evidence="6 7">
    <name type="scientific">Caenorhabditis remanei</name>
    <name type="common">Caenorhabditis vulgaris</name>
    <dbReference type="NCBI Taxonomy" id="31234"/>
    <lineage>
        <taxon>Eukaryota</taxon>
        <taxon>Metazoa</taxon>
        <taxon>Ecdysozoa</taxon>
        <taxon>Nematoda</taxon>
        <taxon>Chromadorea</taxon>
        <taxon>Rhabditida</taxon>
        <taxon>Rhabditina</taxon>
        <taxon>Rhabditomorpha</taxon>
        <taxon>Rhabditoidea</taxon>
        <taxon>Rhabditidae</taxon>
        <taxon>Peloderinae</taxon>
        <taxon>Caenorhabditis</taxon>
    </lineage>
</organism>
<accession>A0A6A5FVJ4</accession>
<comment type="similarity">
    <text evidence="1">Belongs to the peptidase C48 family.</text>
</comment>
<dbReference type="PROSITE" id="PS50600">
    <property type="entry name" value="ULP_PROTEASE"/>
    <property type="match status" value="1"/>
</dbReference>
<feature type="domain" description="Ubiquitin-like protease family profile" evidence="5">
    <location>
        <begin position="346"/>
        <end position="551"/>
    </location>
</feature>
<feature type="region of interest" description="Disordered" evidence="4">
    <location>
        <begin position="67"/>
        <end position="107"/>
    </location>
</feature>
<dbReference type="GO" id="GO:0008234">
    <property type="term" value="F:cysteine-type peptidase activity"/>
    <property type="evidence" value="ECO:0007669"/>
    <property type="project" value="InterPro"/>
</dbReference>
<dbReference type="EMBL" id="WUAV01000006">
    <property type="protein sequence ID" value="KAF1746563.1"/>
    <property type="molecule type" value="Genomic_DNA"/>
</dbReference>
<evidence type="ECO:0000313" key="7">
    <source>
        <dbReference type="Proteomes" id="UP000483820"/>
    </source>
</evidence>
<dbReference type="CTD" id="9808040"/>
<keyword evidence="3" id="KW-0378">Hydrolase</keyword>
<name>A0A6A5FVJ4_CAERE</name>
<protein>
    <recommendedName>
        <fullName evidence="5">Ubiquitin-like protease family profile domain-containing protein</fullName>
    </recommendedName>
</protein>
<evidence type="ECO:0000256" key="2">
    <source>
        <dbReference type="ARBA" id="ARBA00022670"/>
    </source>
</evidence>
<evidence type="ECO:0000256" key="1">
    <source>
        <dbReference type="ARBA" id="ARBA00005234"/>
    </source>
</evidence>
<feature type="compositionally biased region" description="Basic and acidic residues" evidence="4">
    <location>
        <begin position="9"/>
        <end position="27"/>
    </location>
</feature>
<dbReference type="RefSeq" id="XP_003095846.2">
    <property type="nucleotide sequence ID" value="XM_003095798.2"/>
</dbReference>
<feature type="compositionally biased region" description="Basic and acidic residues" evidence="4">
    <location>
        <begin position="93"/>
        <end position="107"/>
    </location>
</feature>
<feature type="region of interest" description="Disordered" evidence="4">
    <location>
        <begin position="623"/>
        <end position="652"/>
    </location>
</feature>
<proteinExistence type="inferred from homology"/>
<feature type="compositionally biased region" description="Basic and acidic residues" evidence="4">
    <location>
        <begin position="72"/>
        <end position="83"/>
    </location>
</feature>
<comment type="caution">
    <text evidence="6">The sequence shown here is derived from an EMBL/GenBank/DDBJ whole genome shotgun (WGS) entry which is preliminary data.</text>
</comment>
<keyword evidence="2" id="KW-0645">Protease</keyword>
<dbReference type="InterPro" id="IPR038765">
    <property type="entry name" value="Papain-like_cys_pep_sf"/>
</dbReference>
<gene>
    <name evidence="6" type="ORF">GCK72_023020</name>
</gene>
<dbReference type="Proteomes" id="UP000483820">
    <property type="component" value="Chromosome X"/>
</dbReference>
<dbReference type="Gene3D" id="3.40.395.10">
    <property type="entry name" value="Adenoviral Proteinase, Chain A"/>
    <property type="match status" value="1"/>
</dbReference>
<dbReference type="AlphaFoldDB" id="A0A6A5FVJ4"/>
<dbReference type="GO" id="GO:0006508">
    <property type="term" value="P:proteolysis"/>
    <property type="evidence" value="ECO:0007669"/>
    <property type="project" value="UniProtKB-KW"/>
</dbReference>
<dbReference type="Pfam" id="PF02902">
    <property type="entry name" value="Peptidase_C48"/>
    <property type="match status" value="1"/>
</dbReference>
<sequence length="691" mass="80818">MDQVQRRNFRADEKKRKADESEREKEVSQQTDDDSEQEEVEVRVTRGMYKKMKLELENRRREIKMLAQQQKIESEQPSERKQDVPSSSAVIGIERERHSNQEREQNEDLHNTSFTIDELEDVDACLYHVVETVLRQTHVDLPTGKVEYSHDPLEDHKNYFRFGPITKEEHDFNELARKEEEMDLDIIILPTPPRNTSPLKNQGEVLKVKNVNVSNVERRSDTLPADVSLRSEKKKVQQHKGEPISVRSVHVIEIDGNSENENHTIEMDMDIIILPTPPPKIVQQEVKAEVQQMEVLNPLNDKHEMDTVPVEMSQAVKENKVPERVRELIPDPPVSIINFENKFGKEVLTTADFLGVSHPNWFSGSTIKFCAAEIMENLQEVDRVLMFDFILDNIGRTLFVNCHLPYTQQILDELQQRCEITLGARKKLCRTDNFKKDMWCCPYFNEFHFMLIVVRNPFGAILDGSEENNSHCIVLFLDPMGDIIEYRGQRVLRMVKVFMKCYFQALQRSRKYPETAVFDENRVLLKRVKNLPLQSNLIDCGPSVVSYLETILDNQRGLLKRNVEEDLDWNTLELNGNNSIDVSRSKVRARMLRRVSSETRDRLSRMEAWKNEEYVSTYDKDPLYMKEPSSRRSRSSELKQKSRKPYKRNISADFVTNKNPRELQRQITLRAVRNLDEQNNFSNLPIVSAYH</sequence>
<feature type="region of interest" description="Disordered" evidence="4">
    <location>
        <begin position="1"/>
        <end position="42"/>
    </location>
</feature>